<keyword evidence="8" id="KW-1185">Reference proteome</keyword>
<name>A0A815K3E1_9BILA</name>
<dbReference type="AlphaFoldDB" id="A0A815K3E1"/>
<evidence type="ECO:0000256" key="1">
    <source>
        <dbReference type="ARBA" id="ARBA00004496"/>
    </source>
</evidence>
<dbReference type="PANTHER" id="PTHR46545">
    <property type="entry name" value="LEUCINE-RICH REPEAT-CONTAINING PROTEIN 51"/>
    <property type="match status" value="1"/>
</dbReference>
<comment type="caution">
    <text evidence="6">The sequence shown here is derived from an EMBL/GenBank/DDBJ whole genome shotgun (WGS) entry which is preliminary data.</text>
</comment>
<reference evidence="6" key="1">
    <citation type="submission" date="2021-02" db="EMBL/GenBank/DDBJ databases">
        <authorList>
            <person name="Nowell W R."/>
        </authorList>
    </citation>
    <scope>NUCLEOTIDE SEQUENCE</scope>
</reference>
<comment type="subcellular location">
    <subcellularLocation>
        <location evidence="1">Cytoplasm</location>
    </subcellularLocation>
</comment>
<evidence type="ECO:0000313" key="6">
    <source>
        <dbReference type="EMBL" id="CAF1388002.1"/>
    </source>
</evidence>
<accession>A0A815K3E1</accession>
<dbReference type="Proteomes" id="UP000681722">
    <property type="component" value="Unassembled WGS sequence"/>
</dbReference>
<keyword evidence="4" id="KW-0433">Leucine-rich repeat</keyword>
<dbReference type="EMBL" id="CAJNOQ010016814">
    <property type="protein sequence ID" value="CAF1388002.1"/>
    <property type="molecule type" value="Genomic_DNA"/>
</dbReference>
<sequence>MSAEPRVASHAPLLVKEGEQYLSTGINLNHNMLSGNLETFPELVNLLLVDPNMLQSLDLSFNMFNEVPASIIQFTSLKYLYLHKNLLNDIGEVKKLVQLKELKYLTLHGNPIEVAVPYLRSYVLYLLPSLRSLNCTPVTKADLKTSNTWGKMNRTIFKTVKKPTNN</sequence>
<keyword evidence="5" id="KW-0677">Repeat</keyword>
<dbReference type="OrthoDB" id="676979at2759"/>
<proteinExistence type="predicted"/>
<dbReference type="InterPro" id="IPR032675">
    <property type="entry name" value="LRR_dom_sf"/>
</dbReference>
<dbReference type="InterPro" id="IPR001611">
    <property type="entry name" value="Leu-rich_rpt"/>
</dbReference>
<keyword evidence="3" id="KW-0963">Cytoplasm</keyword>
<dbReference type="PROSITE" id="PS51450">
    <property type="entry name" value="LRR"/>
    <property type="match status" value="1"/>
</dbReference>
<evidence type="ECO:0000256" key="2">
    <source>
        <dbReference type="ARBA" id="ARBA00014223"/>
    </source>
</evidence>
<dbReference type="PANTHER" id="PTHR46545:SF1">
    <property type="entry name" value="LEUCINE-RICH REPEAT-CONTAINING PROTEIN 51"/>
    <property type="match status" value="1"/>
</dbReference>
<dbReference type="GO" id="GO:0005737">
    <property type="term" value="C:cytoplasm"/>
    <property type="evidence" value="ECO:0007669"/>
    <property type="project" value="UniProtKB-SubCell"/>
</dbReference>
<dbReference type="Proteomes" id="UP000663829">
    <property type="component" value="Unassembled WGS sequence"/>
</dbReference>
<evidence type="ECO:0000256" key="5">
    <source>
        <dbReference type="ARBA" id="ARBA00022737"/>
    </source>
</evidence>
<organism evidence="6 8">
    <name type="scientific">Didymodactylos carnosus</name>
    <dbReference type="NCBI Taxonomy" id="1234261"/>
    <lineage>
        <taxon>Eukaryota</taxon>
        <taxon>Metazoa</taxon>
        <taxon>Spiralia</taxon>
        <taxon>Gnathifera</taxon>
        <taxon>Rotifera</taxon>
        <taxon>Eurotatoria</taxon>
        <taxon>Bdelloidea</taxon>
        <taxon>Philodinida</taxon>
        <taxon>Philodinidae</taxon>
        <taxon>Didymodactylos</taxon>
    </lineage>
</organism>
<evidence type="ECO:0000313" key="7">
    <source>
        <dbReference type="EMBL" id="CAF4282804.1"/>
    </source>
</evidence>
<evidence type="ECO:0000256" key="3">
    <source>
        <dbReference type="ARBA" id="ARBA00022490"/>
    </source>
</evidence>
<evidence type="ECO:0000313" key="8">
    <source>
        <dbReference type="Proteomes" id="UP000663829"/>
    </source>
</evidence>
<dbReference type="SUPFAM" id="SSF52058">
    <property type="entry name" value="L domain-like"/>
    <property type="match status" value="1"/>
</dbReference>
<protein>
    <recommendedName>
        <fullName evidence="2">Leucine-rich repeat-containing protein 51</fullName>
    </recommendedName>
</protein>
<gene>
    <name evidence="6" type="ORF">GPM918_LOCUS32657</name>
    <name evidence="7" type="ORF">SRO942_LOCUS33328</name>
</gene>
<dbReference type="Pfam" id="PF13855">
    <property type="entry name" value="LRR_8"/>
    <property type="match status" value="1"/>
</dbReference>
<dbReference type="Gene3D" id="3.80.10.10">
    <property type="entry name" value="Ribonuclease Inhibitor"/>
    <property type="match status" value="1"/>
</dbReference>
<dbReference type="EMBL" id="CAJOBC010082219">
    <property type="protein sequence ID" value="CAF4282804.1"/>
    <property type="molecule type" value="Genomic_DNA"/>
</dbReference>
<evidence type="ECO:0000256" key="4">
    <source>
        <dbReference type="ARBA" id="ARBA00022614"/>
    </source>
</evidence>